<dbReference type="SMART" id="SM00134">
    <property type="entry name" value="LU"/>
    <property type="match status" value="1"/>
</dbReference>
<dbReference type="STRING" id="246437.L9KLQ3"/>
<keyword evidence="4" id="KW-0732">Signal</keyword>
<dbReference type="AlphaFoldDB" id="L9KLQ3"/>
<evidence type="ECO:0000259" key="13">
    <source>
        <dbReference type="SMART" id="SM00134"/>
    </source>
</evidence>
<evidence type="ECO:0000256" key="2">
    <source>
        <dbReference type="ARBA" id="ARBA00022475"/>
    </source>
</evidence>
<feature type="coiled-coil region" evidence="11">
    <location>
        <begin position="101"/>
        <end position="151"/>
    </location>
</feature>
<accession>L9KLQ3</accession>
<dbReference type="GO" id="GO:0098552">
    <property type="term" value="C:side of membrane"/>
    <property type="evidence" value="ECO:0007669"/>
    <property type="project" value="UniProtKB-KW"/>
</dbReference>
<evidence type="ECO:0000256" key="12">
    <source>
        <dbReference type="SAM" id="MobiDB-lite"/>
    </source>
</evidence>
<dbReference type="InterPro" id="IPR015120">
    <property type="entry name" value="Siah-Interact_N"/>
</dbReference>
<evidence type="ECO:0000256" key="7">
    <source>
        <dbReference type="ARBA" id="ARBA00023180"/>
    </source>
</evidence>
<dbReference type="SUPFAM" id="SSF140106">
    <property type="entry name" value="Calcyclin-binding protein-like"/>
    <property type="match status" value="1"/>
</dbReference>
<reference evidence="15" key="1">
    <citation type="submission" date="2012-07" db="EMBL/GenBank/DDBJ databases">
        <title>Genome of the Chinese tree shrew, a rising model animal genetically related to primates.</title>
        <authorList>
            <person name="Zhang G."/>
            <person name="Fan Y."/>
            <person name="Yao Y."/>
            <person name="Huang Z."/>
        </authorList>
    </citation>
    <scope>NUCLEOTIDE SEQUENCE [LARGE SCALE GENOMIC DNA]</scope>
</reference>
<sequence>MNTVPGPPGAAAAFLSSGSWCLSSGPDCGPTGEATRNKAQVHPGIPRKYRWACQSSDAQLQHPYHGPSVDARTHGSAKLWYPKAWLELLHAAARAVGAQRDQELQKELEEVKVLLEKATRKRVRDALTAENSDIETEIENQMQQKSQENQNFLTVKSQLLRLLPLHQDLQRKSVIMGGDGHAESSGPGSSFSTSVHYEAFLPGAILTSHHGGTSGKLLADLQLVWTELSQGPALSARHVELSGDRVGVPWADRRPDGPVELPQKKRRLQFLIRLNIYIVTSGPGDRQQLLAQEGGSSGALHTAHAQWQEDGPARTSIQWPATQQCKGSGARTRSNMRHEKSDRNEAYTQGLWCQDCTLTTNSSHCAPKQCQPSDTVCASVRITDPSSSRKDHSVNKMCASSCDFVRRHFFSDYLMGFINSGILKVDVDCCRGDLCNGAAGAGHSPWALAAGLLLGMGPALLWAGP</sequence>
<feature type="domain" description="UPAR/Ly6" evidence="13">
    <location>
        <begin position="351"/>
        <end position="449"/>
    </location>
</feature>
<evidence type="ECO:0000256" key="5">
    <source>
        <dbReference type="ARBA" id="ARBA00023136"/>
    </source>
</evidence>
<evidence type="ECO:0000256" key="1">
    <source>
        <dbReference type="ARBA" id="ARBA00004609"/>
    </source>
</evidence>
<reference evidence="15" key="2">
    <citation type="journal article" date="2013" name="Nat. Commun.">
        <title>Genome of the Chinese tree shrew.</title>
        <authorList>
            <person name="Fan Y."/>
            <person name="Huang Z.Y."/>
            <person name="Cao C.C."/>
            <person name="Chen C.S."/>
            <person name="Chen Y.X."/>
            <person name="Fan D.D."/>
            <person name="He J."/>
            <person name="Hou H.L."/>
            <person name="Hu L."/>
            <person name="Hu X.T."/>
            <person name="Jiang X.T."/>
            <person name="Lai R."/>
            <person name="Lang Y.S."/>
            <person name="Liang B."/>
            <person name="Liao S.G."/>
            <person name="Mu D."/>
            <person name="Ma Y.Y."/>
            <person name="Niu Y.Y."/>
            <person name="Sun X.Q."/>
            <person name="Xia J.Q."/>
            <person name="Xiao J."/>
            <person name="Xiong Z.Q."/>
            <person name="Xu L."/>
            <person name="Yang L."/>
            <person name="Zhang Y."/>
            <person name="Zhao W."/>
            <person name="Zhao X.D."/>
            <person name="Zheng Y.T."/>
            <person name="Zhou J.M."/>
            <person name="Zhu Y.B."/>
            <person name="Zhang G.J."/>
            <person name="Wang J."/>
            <person name="Yao Y.G."/>
        </authorList>
    </citation>
    <scope>NUCLEOTIDE SEQUENCE [LARGE SCALE GENOMIC DNA]</scope>
</reference>
<organism evidence="14 15">
    <name type="scientific">Tupaia chinensis</name>
    <name type="common">Chinese tree shrew</name>
    <name type="synonym">Tupaia belangeri chinensis</name>
    <dbReference type="NCBI Taxonomy" id="246437"/>
    <lineage>
        <taxon>Eukaryota</taxon>
        <taxon>Metazoa</taxon>
        <taxon>Chordata</taxon>
        <taxon>Craniata</taxon>
        <taxon>Vertebrata</taxon>
        <taxon>Euteleostomi</taxon>
        <taxon>Mammalia</taxon>
        <taxon>Eutheria</taxon>
        <taxon>Euarchontoglires</taxon>
        <taxon>Scandentia</taxon>
        <taxon>Tupaiidae</taxon>
        <taxon>Tupaia</taxon>
    </lineage>
</organism>
<evidence type="ECO:0000256" key="6">
    <source>
        <dbReference type="ARBA" id="ARBA00023157"/>
    </source>
</evidence>
<evidence type="ECO:0000313" key="14">
    <source>
        <dbReference type="EMBL" id="ELW63419.1"/>
    </source>
</evidence>
<comment type="subcellular location">
    <subcellularLocation>
        <location evidence="1">Cell membrane</location>
        <topology evidence="1">Lipid-anchor</topology>
        <topology evidence="1">GPI-anchor</topology>
    </subcellularLocation>
</comment>
<dbReference type="GO" id="GO:0030550">
    <property type="term" value="F:acetylcholine receptor inhibitor activity"/>
    <property type="evidence" value="ECO:0007669"/>
    <property type="project" value="TreeGrafter"/>
</dbReference>
<dbReference type="InParanoid" id="L9KLQ3"/>
<evidence type="ECO:0000256" key="9">
    <source>
        <dbReference type="ARBA" id="ARBA00063817"/>
    </source>
</evidence>
<evidence type="ECO:0000256" key="11">
    <source>
        <dbReference type="SAM" id="Coils"/>
    </source>
</evidence>
<dbReference type="Proteomes" id="UP000011518">
    <property type="component" value="Unassembled WGS sequence"/>
</dbReference>
<keyword evidence="7" id="KW-0325">Glycoprotein</keyword>
<keyword evidence="8" id="KW-0449">Lipoprotein</keyword>
<dbReference type="FunFam" id="4.10.860.10:FF:000006">
    <property type="entry name" value="calcyclin-binding protein-like"/>
    <property type="match status" value="1"/>
</dbReference>
<feature type="region of interest" description="Disordered" evidence="12">
    <location>
        <begin position="321"/>
        <end position="343"/>
    </location>
</feature>
<dbReference type="InterPro" id="IPR037201">
    <property type="entry name" value="CacyBP_N"/>
</dbReference>
<dbReference type="Pfam" id="PF00021">
    <property type="entry name" value="UPAR_LY6"/>
    <property type="match status" value="1"/>
</dbReference>
<evidence type="ECO:0000313" key="15">
    <source>
        <dbReference type="Proteomes" id="UP000011518"/>
    </source>
</evidence>
<comment type="subunit">
    <text evidence="9">Interacts with CHRNA4 and CHRNA7.</text>
</comment>
<proteinExistence type="predicted"/>
<keyword evidence="15" id="KW-1185">Reference proteome</keyword>
<evidence type="ECO:0000256" key="10">
    <source>
        <dbReference type="ARBA" id="ARBA00072364"/>
    </source>
</evidence>
<dbReference type="Gene3D" id="4.10.860.10">
    <property type="entry name" value="UVR domain"/>
    <property type="match status" value="1"/>
</dbReference>
<evidence type="ECO:0000256" key="4">
    <source>
        <dbReference type="ARBA" id="ARBA00022729"/>
    </source>
</evidence>
<dbReference type="CDD" id="cd23549">
    <property type="entry name" value="TFP_LU_ECD_Ly6H"/>
    <property type="match status" value="1"/>
</dbReference>
<dbReference type="Gene3D" id="2.10.60.10">
    <property type="entry name" value="CD59"/>
    <property type="match status" value="1"/>
</dbReference>
<dbReference type="EMBL" id="KB320776">
    <property type="protein sequence ID" value="ELW63419.1"/>
    <property type="molecule type" value="Genomic_DNA"/>
</dbReference>
<dbReference type="PANTHER" id="PTHR32217">
    <property type="entry name" value="LYMPHOCYTE ANTIGEN 6H"/>
    <property type="match status" value="1"/>
</dbReference>
<evidence type="ECO:0000256" key="3">
    <source>
        <dbReference type="ARBA" id="ARBA00022622"/>
    </source>
</evidence>
<keyword evidence="2" id="KW-1003">Cell membrane</keyword>
<dbReference type="SUPFAM" id="SSF57302">
    <property type="entry name" value="Snake toxin-like"/>
    <property type="match status" value="1"/>
</dbReference>
<dbReference type="eggNOG" id="ENOG502RVP9">
    <property type="taxonomic scope" value="Eukaryota"/>
</dbReference>
<keyword evidence="5" id="KW-0472">Membrane</keyword>
<protein>
    <recommendedName>
        <fullName evidence="10">Lymphocyte antigen 6H</fullName>
    </recommendedName>
</protein>
<evidence type="ECO:0000256" key="8">
    <source>
        <dbReference type="ARBA" id="ARBA00023288"/>
    </source>
</evidence>
<dbReference type="GO" id="GO:0095500">
    <property type="term" value="P:acetylcholine receptor signaling pathway"/>
    <property type="evidence" value="ECO:0007669"/>
    <property type="project" value="TreeGrafter"/>
</dbReference>
<dbReference type="GO" id="GO:0045202">
    <property type="term" value="C:synapse"/>
    <property type="evidence" value="ECO:0007669"/>
    <property type="project" value="GOC"/>
</dbReference>
<dbReference type="PANTHER" id="PTHR32217:SF5">
    <property type="entry name" value="LYMPHOCYTE ANTIGEN 6H"/>
    <property type="match status" value="1"/>
</dbReference>
<keyword evidence="6" id="KW-1015">Disulfide bond</keyword>
<dbReference type="InterPro" id="IPR016054">
    <property type="entry name" value="LY6_UPA_recep-like"/>
</dbReference>
<dbReference type="InterPro" id="IPR051445">
    <property type="entry name" value="LY6H/LY6L_nAChR_modulators"/>
</dbReference>
<dbReference type="FunFam" id="2.10.60.10:FF:000011">
    <property type="entry name" value="lymphocyte antigen 6H isoform X1"/>
    <property type="match status" value="1"/>
</dbReference>
<dbReference type="InterPro" id="IPR045860">
    <property type="entry name" value="Snake_toxin-like_sf"/>
</dbReference>
<name>L9KLQ3_TUPCH</name>
<keyword evidence="11" id="KW-0175">Coiled coil</keyword>
<dbReference type="GO" id="GO:0005886">
    <property type="term" value="C:plasma membrane"/>
    <property type="evidence" value="ECO:0007669"/>
    <property type="project" value="UniProtKB-SubCell"/>
</dbReference>
<dbReference type="GO" id="GO:0033130">
    <property type="term" value="F:acetylcholine receptor binding"/>
    <property type="evidence" value="ECO:0007669"/>
    <property type="project" value="TreeGrafter"/>
</dbReference>
<dbReference type="Pfam" id="PF09032">
    <property type="entry name" value="Siah-Interact_N"/>
    <property type="match status" value="1"/>
</dbReference>
<keyword evidence="3" id="KW-0336">GPI-anchor</keyword>
<gene>
    <name evidence="14" type="ORF">TREES_T100016055</name>
</gene>